<gene>
    <name evidence="5" type="ORF">PAA8504_04345</name>
</gene>
<dbReference type="Pfam" id="PF14246">
    <property type="entry name" value="TetR_C_7"/>
    <property type="match status" value="1"/>
</dbReference>
<dbReference type="Pfam" id="PF00440">
    <property type="entry name" value="TetR_N"/>
    <property type="match status" value="1"/>
</dbReference>
<dbReference type="PRINTS" id="PR00455">
    <property type="entry name" value="HTHTETR"/>
</dbReference>
<evidence type="ECO:0000256" key="2">
    <source>
        <dbReference type="PROSITE-ProRule" id="PRU00335"/>
    </source>
</evidence>
<proteinExistence type="predicted"/>
<reference evidence="5 6" key="1">
    <citation type="submission" date="2018-03" db="EMBL/GenBank/DDBJ databases">
        <authorList>
            <person name="Keele B.F."/>
        </authorList>
    </citation>
    <scope>NUCLEOTIDE SEQUENCE [LARGE SCALE GENOMIC DNA]</scope>
    <source>
        <strain evidence="5 6">CECT 8504</strain>
    </source>
</reference>
<name>A0A2R8C259_9RHOB</name>
<protein>
    <recommendedName>
        <fullName evidence="4">HTH tetR-type domain-containing protein</fullName>
    </recommendedName>
</protein>
<dbReference type="InterPro" id="IPR039536">
    <property type="entry name" value="TetR_C_Proteobacteria"/>
</dbReference>
<dbReference type="RefSeq" id="WP_108896162.1">
    <property type="nucleotide sequence ID" value="NZ_ONZF01000024.1"/>
</dbReference>
<dbReference type="InterPro" id="IPR050109">
    <property type="entry name" value="HTH-type_TetR-like_transc_reg"/>
</dbReference>
<accession>A0A2R8C259</accession>
<evidence type="ECO:0000256" key="1">
    <source>
        <dbReference type="ARBA" id="ARBA00023125"/>
    </source>
</evidence>
<dbReference type="InterPro" id="IPR001647">
    <property type="entry name" value="HTH_TetR"/>
</dbReference>
<dbReference type="GO" id="GO:0000976">
    <property type="term" value="F:transcription cis-regulatory region binding"/>
    <property type="evidence" value="ECO:0007669"/>
    <property type="project" value="TreeGrafter"/>
</dbReference>
<sequence>MTKDHTSRPTPRVGRPRREDAGAVNDRILASATELFLEKGVTATSCEAVAARARVSKASLYSRYTGKEALFEAVVRRVIDGRTFHWEGAAPPDAALRTRLAVAGKEVLTQALQPVPLQLMRLFLTEARRFPELVEQADSITRARVVEVLSLSVAPVIADSVARRQANEIAERFLDLTFAPIILSALMGRDLELSSDAIDRRIGFALDILEQSHFPTVMLAYL</sequence>
<dbReference type="Proteomes" id="UP000244912">
    <property type="component" value="Unassembled WGS sequence"/>
</dbReference>
<keyword evidence="1 2" id="KW-0238">DNA-binding</keyword>
<dbReference type="PROSITE" id="PS50977">
    <property type="entry name" value="HTH_TETR_2"/>
    <property type="match status" value="1"/>
</dbReference>
<evidence type="ECO:0000259" key="4">
    <source>
        <dbReference type="PROSITE" id="PS50977"/>
    </source>
</evidence>
<dbReference type="Gene3D" id="1.10.357.10">
    <property type="entry name" value="Tetracycline Repressor, domain 2"/>
    <property type="match status" value="1"/>
</dbReference>
<feature type="DNA-binding region" description="H-T-H motif" evidence="2">
    <location>
        <begin position="45"/>
        <end position="64"/>
    </location>
</feature>
<evidence type="ECO:0000313" key="5">
    <source>
        <dbReference type="EMBL" id="SPJ26483.1"/>
    </source>
</evidence>
<evidence type="ECO:0000256" key="3">
    <source>
        <dbReference type="SAM" id="MobiDB-lite"/>
    </source>
</evidence>
<dbReference type="SUPFAM" id="SSF46689">
    <property type="entry name" value="Homeodomain-like"/>
    <property type="match status" value="1"/>
</dbReference>
<dbReference type="PANTHER" id="PTHR30055:SF146">
    <property type="entry name" value="HTH-TYPE TRANSCRIPTIONAL DUAL REGULATOR CECR"/>
    <property type="match status" value="1"/>
</dbReference>
<feature type="domain" description="HTH tetR-type" evidence="4">
    <location>
        <begin position="22"/>
        <end position="82"/>
    </location>
</feature>
<dbReference type="InterPro" id="IPR009057">
    <property type="entry name" value="Homeodomain-like_sf"/>
</dbReference>
<dbReference type="OrthoDB" id="5292901at2"/>
<dbReference type="GO" id="GO:0003700">
    <property type="term" value="F:DNA-binding transcription factor activity"/>
    <property type="evidence" value="ECO:0007669"/>
    <property type="project" value="TreeGrafter"/>
</dbReference>
<dbReference type="EMBL" id="ONZF01000024">
    <property type="protein sequence ID" value="SPJ26483.1"/>
    <property type="molecule type" value="Genomic_DNA"/>
</dbReference>
<feature type="region of interest" description="Disordered" evidence="3">
    <location>
        <begin position="1"/>
        <end position="22"/>
    </location>
</feature>
<organism evidence="5 6">
    <name type="scientific">Palleronia abyssalis</name>
    <dbReference type="NCBI Taxonomy" id="1501240"/>
    <lineage>
        <taxon>Bacteria</taxon>
        <taxon>Pseudomonadati</taxon>
        <taxon>Pseudomonadota</taxon>
        <taxon>Alphaproteobacteria</taxon>
        <taxon>Rhodobacterales</taxon>
        <taxon>Roseobacteraceae</taxon>
        <taxon>Palleronia</taxon>
    </lineage>
</organism>
<dbReference type="AlphaFoldDB" id="A0A2R8C259"/>
<dbReference type="PANTHER" id="PTHR30055">
    <property type="entry name" value="HTH-TYPE TRANSCRIPTIONAL REGULATOR RUTR"/>
    <property type="match status" value="1"/>
</dbReference>
<evidence type="ECO:0000313" key="6">
    <source>
        <dbReference type="Proteomes" id="UP000244912"/>
    </source>
</evidence>
<keyword evidence="6" id="KW-1185">Reference proteome</keyword>